<keyword evidence="1" id="KW-0732">Signal</keyword>
<proteinExistence type="predicted"/>
<dbReference type="Proteomes" id="UP000226437">
    <property type="component" value="Unassembled WGS sequence"/>
</dbReference>
<evidence type="ECO:0000313" key="3">
    <source>
        <dbReference type="Proteomes" id="UP000226437"/>
    </source>
</evidence>
<sequence length="400" mass="44092">MKLTWLLLLLSSVACYAQPKAEVDSHQIPDAVVPPTSATHPLGILTLRPNPNFRLRPLASPNLNFTVSSGNVWLPPVTAHYPVVEADRQYVSQFAWHEREYKFNPEDRPSRSMALMADGVIRHYQMGLSLPLAEDQDVELTVRAFSLDGGRPPWSLLTSDRFIEWFHSNVAGGEDPFARKHYGFDGAGIHFTDQRGNEIRMQAGELRLDGLDAAYHYYPRWSGLNARGIYLSLTGRMGLSTTRWNPSADLGLQGAVHYRVQPGPRSALSVAFSTGIVSQQLLTVASAVQFSDKPVRGSGALLLRYAVQTTNNRSFSAGAIVTREGSYYRRAGFDYAVLSGSRITTHWAMAIAHLYEPRMAGNLFAAYAAGRISLSVYLREDILAANAPDLQVGTGLQIGL</sequence>
<name>A0A2G0CJW1_9BACT</name>
<feature type="chain" id="PRO_5013881285" evidence="1">
    <location>
        <begin position="18"/>
        <end position="400"/>
    </location>
</feature>
<protein>
    <submittedName>
        <fullName evidence="2">Uncharacterized protein</fullName>
    </submittedName>
</protein>
<organism evidence="2 3">
    <name type="scientific">Neolewinella marina</name>
    <dbReference type="NCBI Taxonomy" id="438751"/>
    <lineage>
        <taxon>Bacteria</taxon>
        <taxon>Pseudomonadati</taxon>
        <taxon>Bacteroidota</taxon>
        <taxon>Saprospiria</taxon>
        <taxon>Saprospirales</taxon>
        <taxon>Lewinellaceae</taxon>
        <taxon>Neolewinella</taxon>
    </lineage>
</organism>
<dbReference type="AlphaFoldDB" id="A0A2G0CJW1"/>
<dbReference type="PROSITE" id="PS51257">
    <property type="entry name" value="PROKAR_LIPOPROTEIN"/>
    <property type="match status" value="1"/>
</dbReference>
<evidence type="ECO:0000256" key="1">
    <source>
        <dbReference type="SAM" id="SignalP"/>
    </source>
</evidence>
<keyword evidence="3" id="KW-1185">Reference proteome</keyword>
<accession>A0A2G0CJW1</accession>
<gene>
    <name evidence="2" type="ORF">CGL56_04290</name>
</gene>
<comment type="caution">
    <text evidence="2">The sequence shown here is derived from an EMBL/GenBank/DDBJ whole genome shotgun (WGS) entry which is preliminary data.</text>
</comment>
<feature type="signal peptide" evidence="1">
    <location>
        <begin position="1"/>
        <end position="17"/>
    </location>
</feature>
<dbReference type="EMBL" id="PDLO01000001">
    <property type="protein sequence ID" value="PHL00263.1"/>
    <property type="molecule type" value="Genomic_DNA"/>
</dbReference>
<reference evidence="2 3" key="1">
    <citation type="submission" date="2017-10" db="EMBL/GenBank/DDBJ databases">
        <title>The draft genome sequence of Lewinella marina KCTC 32374.</title>
        <authorList>
            <person name="Wang K."/>
        </authorList>
    </citation>
    <scope>NUCLEOTIDE SEQUENCE [LARGE SCALE GENOMIC DNA]</scope>
    <source>
        <strain evidence="2 3">MKG-38</strain>
    </source>
</reference>
<evidence type="ECO:0000313" key="2">
    <source>
        <dbReference type="EMBL" id="PHL00263.1"/>
    </source>
</evidence>